<keyword evidence="2" id="KW-1185">Reference proteome</keyword>
<protein>
    <submittedName>
        <fullName evidence="1">Transcriptional regulator with AbiEi antitoxin domain of type IV toxin-antitoxin system</fullName>
    </submittedName>
</protein>
<proteinExistence type="predicted"/>
<gene>
    <name evidence="1" type="ORF">CLV34_0929</name>
</gene>
<organism evidence="1 2">
    <name type="scientific">Luteimicrobium subarcticum</name>
    <dbReference type="NCBI Taxonomy" id="620910"/>
    <lineage>
        <taxon>Bacteria</taxon>
        <taxon>Bacillati</taxon>
        <taxon>Actinomycetota</taxon>
        <taxon>Actinomycetes</taxon>
        <taxon>Micrococcales</taxon>
        <taxon>Luteimicrobium</taxon>
    </lineage>
</organism>
<dbReference type="OrthoDB" id="5517693at2"/>
<evidence type="ECO:0000313" key="2">
    <source>
        <dbReference type="Proteomes" id="UP000231586"/>
    </source>
</evidence>
<dbReference type="InterPro" id="IPR011335">
    <property type="entry name" value="Restrct_endonuc-II-like"/>
</dbReference>
<sequence>MRPARPVPSELASGPFSRATALAHVTDRTLGGPAYRSLTRGVHAARELPVDHGVRILAARAALGEHAVVSGASAAWVWGAQLAAPDEPATMTVSRHVRQRRELRVREDVLRAGEVVVTARWGLTTTPARTAYDLGRVRSLTTAVQHLDALTATTRVTPDDVLACTAGRPGSRWITTLRTALELTDPGAESPRESALRVLLVTAGLPRPATQVVVRDVAGFFVARVDLGWPDLRVAVEYDGQHHDLPEQVRKDRARLNRPRVAGWTVIVVDRHQMRRPDDVVATVAAALRAARGR</sequence>
<dbReference type="RefSeq" id="WP_100348998.1">
    <property type="nucleotide sequence ID" value="NZ_PGTZ01000006.1"/>
</dbReference>
<accession>A0A2M8WVY2</accession>
<comment type="caution">
    <text evidence="1">The sequence shown here is derived from an EMBL/GenBank/DDBJ whole genome shotgun (WGS) entry which is preliminary data.</text>
</comment>
<reference evidence="1 2" key="1">
    <citation type="submission" date="2017-11" db="EMBL/GenBank/DDBJ databases">
        <title>Genomic Encyclopedia of Archaeal and Bacterial Type Strains, Phase II (KMG-II): From Individual Species to Whole Genera.</title>
        <authorList>
            <person name="Goeker M."/>
        </authorList>
    </citation>
    <scope>NUCLEOTIDE SEQUENCE [LARGE SCALE GENOMIC DNA]</scope>
    <source>
        <strain evidence="1 2">DSM 22413</strain>
    </source>
</reference>
<dbReference type="Gene3D" id="3.40.960.10">
    <property type="entry name" value="VSR Endonuclease"/>
    <property type="match status" value="1"/>
</dbReference>
<dbReference type="AlphaFoldDB" id="A0A2M8WVY2"/>
<name>A0A2M8WVY2_9MICO</name>
<dbReference type="Proteomes" id="UP000231586">
    <property type="component" value="Unassembled WGS sequence"/>
</dbReference>
<dbReference type="SUPFAM" id="SSF52980">
    <property type="entry name" value="Restriction endonuclease-like"/>
    <property type="match status" value="1"/>
</dbReference>
<dbReference type="EMBL" id="PGTZ01000006">
    <property type="protein sequence ID" value="PJI95076.1"/>
    <property type="molecule type" value="Genomic_DNA"/>
</dbReference>
<evidence type="ECO:0000313" key="1">
    <source>
        <dbReference type="EMBL" id="PJI95076.1"/>
    </source>
</evidence>